<gene>
    <name evidence="1" type="ORF">Lreu23DRAFT_3900</name>
</gene>
<reference evidence="2" key="1">
    <citation type="submission" date="2008-06" db="EMBL/GenBank/DDBJ databases">
        <title>Permanent draft sequence of Lactobacillus reuteri 100-23.</title>
        <authorList>
            <consortium name="US DOE Joint Genome Institute"/>
            <person name="Copeland A."/>
            <person name="Lucas S."/>
            <person name="Lapidus A."/>
            <person name="Barry K."/>
            <person name="Detter J.C."/>
            <person name="Glavina del Rio T."/>
            <person name="Hammon N."/>
            <person name="Israni S."/>
            <person name="Dalin E."/>
            <person name="Tice H."/>
            <person name="Pitluck S."/>
            <person name="Sun H."/>
            <person name="Schmutz J."/>
            <person name="Larimer F."/>
            <person name="Land M."/>
            <person name="Hauser L."/>
            <person name="Walter J."/>
            <person name="Heng N.C.K."/>
            <person name="Tannock G.W."/>
            <person name="Richardson P."/>
        </authorList>
    </citation>
    <scope>NUCLEOTIDE SEQUENCE [LARGE SCALE GENOMIC DNA]</scope>
    <source>
        <strain evidence="2">DSM 17509 / CIP 109821 / 100-23</strain>
    </source>
</reference>
<evidence type="ECO:0000313" key="2">
    <source>
        <dbReference type="Proteomes" id="UP000003853"/>
    </source>
</evidence>
<name>B3XLT0_LIMR1</name>
<evidence type="ECO:0000313" key="1">
    <source>
        <dbReference type="EMBL" id="EDX42384.1"/>
    </source>
</evidence>
<sequence>MRIIIDGKPEEIKKLFSSCNTKQSGRPLSSEERKKIWKDAAKDLN</sequence>
<dbReference type="EMBL" id="AAPZ02000001">
    <property type="protein sequence ID" value="EDX42384.1"/>
    <property type="molecule type" value="Genomic_DNA"/>
</dbReference>
<accession>B3XLT0</accession>
<comment type="caution">
    <text evidence="1">The sequence shown here is derived from an EMBL/GenBank/DDBJ whole genome shotgun (WGS) entry which is preliminary data.</text>
</comment>
<dbReference type="PATRIC" id="fig|349123.13.peg.907"/>
<proteinExistence type="predicted"/>
<organism evidence="1 2">
    <name type="scientific">Limosilactobacillus reuteri subsp. rodentium (strain DSM 17509 / CIP 109821 / 100-23)</name>
    <name type="common">Lactobacillus reuteri</name>
    <dbReference type="NCBI Taxonomy" id="349123"/>
    <lineage>
        <taxon>Bacteria</taxon>
        <taxon>Bacillati</taxon>
        <taxon>Bacillota</taxon>
        <taxon>Bacilli</taxon>
        <taxon>Lactobacillales</taxon>
        <taxon>Lactobacillaceae</taxon>
        <taxon>Limosilactobacillus</taxon>
    </lineage>
</organism>
<dbReference type="Proteomes" id="UP000003853">
    <property type="component" value="Unassembled WGS sequence"/>
</dbReference>
<dbReference type="AlphaFoldDB" id="B3XLT0"/>
<protein>
    <submittedName>
        <fullName evidence="1">Uncharacterized protein</fullName>
    </submittedName>
</protein>